<evidence type="ECO:0000256" key="7">
    <source>
        <dbReference type="ARBA" id="ARBA00023004"/>
    </source>
</evidence>
<name>Q2LQE3_SYNAS</name>
<evidence type="ECO:0000256" key="4">
    <source>
        <dbReference type="ARBA" id="ARBA00022485"/>
    </source>
</evidence>
<keyword evidence="8" id="KW-0411">Iron-sulfur</keyword>
<dbReference type="EMBL" id="CP000252">
    <property type="protein sequence ID" value="ABC76026.1"/>
    <property type="molecule type" value="Genomic_DNA"/>
</dbReference>
<dbReference type="Pfam" id="PF04879">
    <property type="entry name" value="Molybdop_Fe4S4"/>
    <property type="match status" value="1"/>
</dbReference>
<keyword evidence="11" id="KW-1185">Reference proteome</keyword>
<feature type="domain" description="4Fe-4S Mo/W bis-MGD-type" evidence="9">
    <location>
        <begin position="47"/>
        <end position="105"/>
    </location>
</feature>
<dbReference type="PROSITE" id="PS51318">
    <property type="entry name" value="TAT"/>
    <property type="match status" value="1"/>
</dbReference>
<dbReference type="AlphaFoldDB" id="Q2LQE3"/>
<evidence type="ECO:0000259" key="9">
    <source>
        <dbReference type="PROSITE" id="PS51669"/>
    </source>
</evidence>
<gene>
    <name evidence="10" type="ORF">SYN_00635</name>
</gene>
<dbReference type="PANTHER" id="PTHR43598">
    <property type="entry name" value="TUNGSTEN-CONTAINING FORMYLMETHANOFURAN DEHYDROGENASE 2 SUBUNIT B"/>
    <property type="match status" value="1"/>
</dbReference>
<dbReference type="EC" id="1.2.2.1" evidence="10"/>
<keyword evidence="5" id="KW-0479">Metal-binding</keyword>
<dbReference type="Gene3D" id="3.40.50.740">
    <property type="match status" value="1"/>
</dbReference>
<dbReference type="GO" id="GO:0009061">
    <property type="term" value="P:anaerobic respiration"/>
    <property type="evidence" value="ECO:0007669"/>
    <property type="project" value="TreeGrafter"/>
</dbReference>
<dbReference type="Proteomes" id="UP000001933">
    <property type="component" value="Chromosome"/>
</dbReference>
<evidence type="ECO:0000256" key="6">
    <source>
        <dbReference type="ARBA" id="ARBA00023002"/>
    </source>
</evidence>
<dbReference type="GO" id="GO:0051539">
    <property type="term" value="F:4 iron, 4 sulfur cluster binding"/>
    <property type="evidence" value="ECO:0007669"/>
    <property type="project" value="UniProtKB-KW"/>
</dbReference>
<reference evidence="10 11" key="1">
    <citation type="journal article" date="2007" name="Proc. Natl. Acad. Sci. U.S.A.">
        <title>The genome of Syntrophus aciditrophicus: life at the thermodynamic limit of microbial growth.</title>
        <authorList>
            <person name="McInerney M.J."/>
            <person name="Rohlin L."/>
            <person name="Mouttaki H."/>
            <person name="Kim U."/>
            <person name="Krupp R.S."/>
            <person name="Rios-Hernandez L."/>
            <person name="Sieber J."/>
            <person name="Struchtemeyer C.G."/>
            <person name="Bhattacharyya A."/>
            <person name="Campbell J.W."/>
            <person name="Gunsalus R.P."/>
        </authorList>
    </citation>
    <scope>NUCLEOTIDE SEQUENCE [LARGE SCALE GENOMIC DNA]</scope>
    <source>
        <strain evidence="10 11">SB</strain>
    </source>
</reference>
<evidence type="ECO:0000256" key="5">
    <source>
        <dbReference type="ARBA" id="ARBA00022723"/>
    </source>
</evidence>
<keyword evidence="7" id="KW-0408">Iron</keyword>
<dbReference type="InterPro" id="IPR006963">
    <property type="entry name" value="Mopterin_OxRdtase_4Fe-4S_dom"/>
</dbReference>
<keyword evidence="6 10" id="KW-0560">Oxidoreductase</keyword>
<comment type="subcellular location">
    <subcellularLocation>
        <location evidence="2">Cell envelope</location>
    </subcellularLocation>
</comment>
<dbReference type="PROSITE" id="PS51669">
    <property type="entry name" value="4FE4S_MOW_BIS_MGD"/>
    <property type="match status" value="1"/>
</dbReference>
<comment type="cofactor">
    <cofactor evidence="1">
        <name>[4Fe-4S] cluster</name>
        <dbReference type="ChEBI" id="CHEBI:49883"/>
    </cofactor>
</comment>
<dbReference type="eggNOG" id="COG0243">
    <property type="taxonomic scope" value="Bacteria"/>
</dbReference>
<dbReference type="STRING" id="56780.SYN_00635"/>
<evidence type="ECO:0000256" key="3">
    <source>
        <dbReference type="ARBA" id="ARBA00010312"/>
    </source>
</evidence>
<dbReference type="HOGENOM" id="CLU_061371_1_1_7"/>
<dbReference type="KEGG" id="sat:SYN_00635"/>
<accession>Q2LQE3</accession>
<dbReference type="GO" id="GO:0047898">
    <property type="term" value="F:formate dehydrogenase (cytochrome) activity"/>
    <property type="evidence" value="ECO:0007669"/>
    <property type="project" value="UniProtKB-EC"/>
</dbReference>
<protein>
    <submittedName>
        <fullName evidence="10">Formate dehydrogenase major subunit</fullName>
        <ecNumber evidence="10">1.2.2.1</ecNumber>
    </submittedName>
</protein>
<evidence type="ECO:0000313" key="11">
    <source>
        <dbReference type="Proteomes" id="UP000001933"/>
    </source>
</evidence>
<dbReference type="SUPFAM" id="SSF53706">
    <property type="entry name" value="Formate dehydrogenase/DMSO reductase, domains 1-3"/>
    <property type="match status" value="1"/>
</dbReference>
<keyword evidence="4" id="KW-0004">4Fe-4S</keyword>
<evidence type="ECO:0000256" key="2">
    <source>
        <dbReference type="ARBA" id="ARBA00004196"/>
    </source>
</evidence>
<dbReference type="GO" id="GO:0009055">
    <property type="term" value="F:electron transfer activity"/>
    <property type="evidence" value="ECO:0007669"/>
    <property type="project" value="TreeGrafter"/>
</dbReference>
<evidence type="ECO:0000313" key="10">
    <source>
        <dbReference type="EMBL" id="ABC76026.1"/>
    </source>
</evidence>
<proteinExistence type="inferred from homology"/>
<dbReference type="InterPro" id="IPR006311">
    <property type="entry name" value="TAT_signal"/>
</dbReference>
<organism evidence="10 11">
    <name type="scientific">Syntrophus aciditrophicus (strain SB)</name>
    <dbReference type="NCBI Taxonomy" id="56780"/>
    <lineage>
        <taxon>Bacteria</taxon>
        <taxon>Pseudomonadati</taxon>
        <taxon>Thermodesulfobacteriota</taxon>
        <taxon>Syntrophia</taxon>
        <taxon>Syntrophales</taxon>
        <taxon>Syntrophaceae</taxon>
        <taxon>Syntrophus</taxon>
    </lineage>
</organism>
<sequence length="195" mass="21567">MDITRRGFLNLSGVVGSGIALSSLGISLKPARAYADELNKMNRVKAAKQVTTICAYCSVGCGLICSVDKLTGKIFNIEGDADHPINEGSLCAKGAGFFDLTEANKHRLTKVLYRKPYGTEWEEKDWDFALSRIARLIKDTRDKDFVVKNAKGELVNRCESIGHYGSSNVDNEECWIMSVKCRALGLVYIDHQARV</sequence>
<dbReference type="GO" id="GO:0030313">
    <property type="term" value="C:cell envelope"/>
    <property type="evidence" value="ECO:0007669"/>
    <property type="project" value="UniProtKB-SubCell"/>
</dbReference>
<dbReference type="SMART" id="SM00926">
    <property type="entry name" value="Molybdop_Fe4S4"/>
    <property type="match status" value="1"/>
</dbReference>
<dbReference type="GO" id="GO:0030151">
    <property type="term" value="F:molybdenum ion binding"/>
    <property type="evidence" value="ECO:0007669"/>
    <property type="project" value="TreeGrafter"/>
</dbReference>
<dbReference type="PANTHER" id="PTHR43598:SF1">
    <property type="entry name" value="FORMATE DEHYDROGENASE-O MAJOR SUBUNIT"/>
    <property type="match status" value="1"/>
</dbReference>
<dbReference type="Gene3D" id="2.20.25.90">
    <property type="entry name" value="ADC-like domains"/>
    <property type="match status" value="1"/>
</dbReference>
<comment type="similarity">
    <text evidence="3">Belongs to the prokaryotic molybdopterin-containing oxidoreductase family.</text>
</comment>
<dbReference type="InParanoid" id="Q2LQE3"/>
<evidence type="ECO:0000256" key="8">
    <source>
        <dbReference type="ARBA" id="ARBA00023014"/>
    </source>
</evidence>
<evidence type="ECO:0000256" key="1">
    <source>
        <dbReference type="ARBA" id="ARBA00001966"/>
    </source>
</evidence>